<dbReference type="AlphaFoldDB" id="A0A315ZPZ8"/>
<evidence type="ECO:0000259" key="3">
    <source>
        <dbReference type="Pfam" id="PF01182"/>
    </source>
</evidence>
<dbReference type="GO" id="GO:0042802">
    <property type="term" value="F:identical protein binding"/>
    <property type="evidence" value="ECO:0007669"/>
    <property type="project" value="TreeGrafter"/>
</dbReference>
<feature type="domain" description="Glucosamine/galactosamine-6-phosphate isomerase" evidence="3">
    <location>
        <begin position="10"/>
        <end position="242"/>
    </location>
</feature>
<evidence type="ECO:0000256" key="2">
    <source>
        <dbReference type="ARBA" id="ARBA00023277"/>
    </source>
</evidence>
<dbReference type="SUPFAM" id="SSF100950">
    <property type="entry name" value="NagB/RpiA/CoA transferase-like"/>
    <property type="match status" value="1"/>
</dbReference>
<dbReference type="GO" id="GO:0006043">
    <property type="term" value="P:glucosamine catabolic process"/>
    <property type="evidence" value="ECO:0007669"/>
    <property type="project" value="TreeGrafter"/>
</dbReference>
<keyword evidence="2" id="KW-0119">Carbohydrate metabolism</keyword>
<dbReference type="InterPro" id="IPR006148">
    <property type="entry name" value="Glc/Gal-6P_isomerase"/>
</dbReference>
<dbReference type="Gene3D" id="3.40.50.1360">
    <property type="match status" value="1"/>
</dbReference>
<dbReference type="PANTHER" id="PTHR11280:SF5">
    <property type="entry name" value="GLUCOSAMINE-6-PHOSPHATE ISOMERASE"/>
    <property type="match status" value="1"/>
</dbReference>
<keyword evidence="5" id="KW-1185">Reference proteome</keyword>
<dbReference type="PANTHER" id="PTHR11280">
    <property type="entry name" value="GLUCOSAMINE-6-PHOSPHATE ISOMERASE"/>
    <property type="match status" value="1"/>
</dbReference>
<dbReference type="InterPro" id="IPR004547">
    <property type="entry name" value="Glucosamine6P_isomerase"/>
</dbReference>
<dbReference type="Proteomes" id="UP000245469">
    <property type="component" value="Unassembled WGS sequence"/>
</dbReference>
<proteinExistence type="predicted"/>
<dbReference type="InterPro" id="IPR037171">
    <property type="entry name" value="NagB/RpiA_transferase-like"/>
</dbReference>
<comment type="caution">
    <text evidence="4">The sequence shown here is derived from an EMBL/GenBank/DDBJ whole genome shotgun (WGS) entry which is preliminary data.</text>
</comment>
<dbReference type="RefSeq" id="WP_170131641.1">
    <property type="nucleotide sequence ID" value="NZ_QGDQ01000036.1"/>
</dbReference>
<evidence type="ECO:0000313" key="5">
    <source>
        <dbReference type="Proteomes" id="UP000245469"/>
    </source>
</evidence>
<keyword evidence="1" id="KW-0378">Hydrolase</keyword>
<dbReference type="Pfam" id="PF01182">
    <property type="entry name" value="Glucosamine_iso"/>
    <property type="match status" value="1"/>
</dbReference>
<evidence type="ECO:0000313" key="4">
    <source>
        <dbReference type="EMBL" id="PWJ47596.1"/>
    </source>
</evidence>
<name>A0A315ZPZ8_9ACTN</name>
<reference evidence="4 5" key="1">
    <citation type="submission" date="2018-03" db="EMBL/GenBank/DDBJ databases">
        <title>Genomic Encyclopedia of Archaeal and Bacterial Type Strains, Phase II (KMG-II): from individual species to whole genera.</title>
        <authorList>
            <person name="Goeker M."/>
        </authorList>
    </citation>
    <scope>NUCLEOTIDE SEQUENCE [LARGE SCALE GENOMIC DNA]</scope>
    <source>
        <strain evidence="4 5">DSM 44889</strain>
    </source>
</reference>
<sequence>MSLVPLIKPDAESVGEHVASLVAQRLHASGPHPFLLGCPSGRSAHPTYRALARRAAAGLDVSRLVVVLMDEYLQVDASGFSRIDPQRSYSCLGFGEREILAPLAAACAAAGTTPPREIWVPDPNDPDEYDHRISAAGGVDLFLLATGATDGHIALNQPGTARAAMTHVAALGEATRRDNMGTFAELTSLEKVPTHGVTVGVDTIASLSREVVMIVTGEHKRTALQRIAAADSYDPTWPSTIAVECKAPTLVADLAAATG</sequence>
<dbReference type="GO" id="GO:0019262">
    <property type="term" value="P:N-acetylneuraminate catabolic process"/>
    <property type="evidence" value="ECO:0007669"/>
    <property type="project" value="TreeGrafter"/>
</dbReference>
<organism evidence="4 5">
    <name type="scientific">Quadrisphaera granulorum</name>
    <dbReference type="NCBI Taxonomy" id="317664"/>
    <lineage>
        <taxon>Bacteria</taxon>
        <taxon>Bacillati</taxon>
        <taxon>Actinomycetota</taxon>
        <taxon>Actinomycetes</taxon>
        <taxon>Kineosporiales</taxon>
        <taxon>Kineosporiaceae</taxon>
        <taxon>Quadrisphaera</taxon>
    </lineage>
</organism>
<accession>A0A315ZPZ8</accession>
<dbReference type="GO" id="GO:0004342">
    <property type="term" value="F:glucosamine-6-phosphate deaminase activity"/>
    <property type="evidence" value="ECO:0007669"/>
    <property type="project" value="InterPro"/>
</dbReference>
<dbReference type="EMBL" id="QGDQ01000036">
    <property type="protein sequence ID" value="PWJ47596.1"/>
    <property type="molecule type" value="Genomic_DNA"/>
</dbReference>
<gene>
    <name evidence="4" type="ORF">BXY45_13627</name>
</gene>
<dbReference type="GO" id="GO:0005737">
    <property type="term" value="C:cytoplasm"/>
    <property type="evidence" value="ECO:0007669"/>
    <property type="project" value="TreeGrafter"/>
</dbReference>
<protein>
    <submittedName>
        <fullName evidence="4">Glucosamine-6-phosphate deaminase</fullName>
    </submittedName>
</protein>
<dbReference type="GO" id="GO:0005975">
    <property type="term" value="P:carbohydrate metabolic process"/>
    <property type="evidence" value="ECO:0007669"/>
    <property type="project" value="InterPro"/>
</dbReference>
<dbReference type="GO" id="GO:0006046">
    <property type="term" value="P:N-acetylglucosamine catabolic process"/>
    <property type="evidence" value="ECO:0007669"/>
    <property type="project" value="TreeGrafter"/>
</dbReference>
<evidence type="ECO:0000256" key="1">
    <source>
        <dbReference type="ARBA" id="ARBA00022801"/>
    </source>
</evidence>